<dbReference type="InterPro" id="IPR001763">
    <property type="entry name" value="Rhodanese-like_dom"/>
</dbReference>
<dbReference type="InterPro" id="IPR036873">
    <property type="entry name" value="Rhodanese-like_dom_sf"/>
</dbReference>
<evidence type="ECO:0000313" key="2">
    <source>
        <dbReference type="EMBL" id="MCT4794825.1"/>
    </source>
</evidence>
<dbReference type="Proteomes" id="UP001206821">
    <property type="component" value="Unassembled WGS sequence"/>
</dbReference>
<dbReference type="RefSeq" id="WP_034807647.1">
    <property type="nucleotide sequence ID" value="NZ_JANIEK010000012.1"/>
</dbReference>
<dbReference type="CDD" id="cd00158">
    <property type="entry name" value="RHOD"/>
    <property type="match status" value="1"/>
</dbReference>
<sequence length="122" mass="13846">MLDFLFVAVVIGLIYVWWSKRNSVKTVSTDELKRKIAEERNIQLLDVREPQEYRGGHIKQAKNVPLSGFGNASAQYPKQKDRPVYVICQSGMRSQRAAAMLQKAGYTDVYSVKGGMSFWRGS</sequence>
<dbReference type="SMART" id="SM00450">
    <property type="entry name" value="RHOD"/>
    <property type="match status" value="1"/>
</dbReference>
<proteinExistence type="predicted"/>
<evidence type="ECO:0000259" key="1">
    <source>
        <dbReference type="PROSITE" id="PS50206"/>
    </source>
</evidence>
<dbReference type="Gene3D" id="3.40.250.10">
    <property type="entry name" value="Rhodanese-like domain"/>
    <property type="match status" value="1"/>
</dbReference>
<dbReference type="PANTHER" id="PTHR43031:SF18">
    <property type="entry name" value="RHODANESE-RELATED SULFURTRANSFERASES"/>
    <property type="match status" value="1"/>
</dbReference>
<protein>
    <submittedName>
        <fullName evidence="2">Rhodanese-like domain-containing protein</fullName>
    </submittedName>
</protein>
<keyword evidence="3" id="KW-1185">Reference proteome</keyword>
<gene>
    <name evidence="2" type="ORF">NQG31_04665</name>
</gene>
<feature type="domain" description="Rhodanese" evidence="1">
    <location>
        <begin position="38"/>
        <end position="120"/>
    </location>
</feature>
<dbReference type="PROSITE" id="PS50206">
    <property type="entry name" value="RHODANESE_3"/>
    <property type="match status" value="1"/>
</dbReference>
<accession>A0ABT2KWL6</accession>
<comment type="caution">
    <text evidence="2">The sequence shown here is derived from an EMBL/GenBank/DDBJ whole genome shotgun (WGS) entry which is preliminary data.</text>
</comment>
<organism evidence="2 3">
    <name type="scientific">Exiguobacterium alkaliphilum</name>
    <dbReference type="NCBI Taxonomy" id="1428684"/>
    <lineage>
        <taxon>Bacteria</taxon>
        <taxon>Bacillati</taxon>
        <taxon>Bacillota</taxon>
        <taxon>Bacilli</taxon>
        <taxon>Bacillales</taxon>
        <taxon>Bacillales Family XII. Incertae Sedis</taxon>
        <taxon>Exiguobacterium</taxon>
    </lineage>
</organism>
<dbReference type="PANTHER" id="PTHR43031">
    <property type="entry name" value="FAD-DEPENDENT OXIDOREDUCTASE"/>
    <property type="match status" value="1"/>
</dbReference>
<evidence type="ECO:0000313" key="3">
    <source>
        <dbReference type="Proteomes" id="UP001206821"/>
    </source>
</evidence>
<dbReference type="SUPFAM" id="SSF52821">
    <property type="entry name" value="Rhodanese/Cell cycle control phosphatase"/>
    <property type="match status" value="1"/>
</dbReference>
<dbReference type="InterPro" id="IPR050229">
    <property type="entry name" value="GlpE_sulfurtransferase"/>
</dbReference>
<dbReference type="EMBL" id="JANIEK010000012">
    <property type="protein sequence ID" value="MCT4794825.1"/>
    <property type="molecule type" value="Genomic_DNA"/>
</dbReference>
<dbReference type="Pfam" id="PF00581">
    <property type="entry name" value="Rhodanese"/>
    <property type="match status" value="1"/>
</dbReference>
<name>A0ABT2KWL6_9BACL</name>
<reference evidence="2 3" key="1">
    <citation type="submission" date="2022-07" db="EMBL/GenBank/DDBJ databases">
        <title>Genomic and pangenome structural analysis of the polyextremophile Exiguobacterium.</title>
        <authorList>
            <person name="Shen L."/>
        </authorList>
    </citation>
    <scope>NUCLEOTIDE SEQUENCE [LARGE SCALE GENOMIC DNA]</scope>
    <source>
        <strain evidence="2 3">12_1</strain>
    </source>
</reference>